<dbReference type="InterPro" id="IPR006839">
    <property type="entry name" value="DarP"/>
</dbReference>
<dbReference type="PIRSF" id="PIRSF016183">
    <property type="entry name" value="UCP016183"/>
    <property type="match status" value="1"/>
</dbReference>
<dbReference type="SUPFAM" id="SSF158710">
    <property type="entry name" value="PSPTO4464-like"/>
    <property type="match status" value="1"/>
</dbReference>
<evidence type="ECO:0000313" key="8">
    <source>
        <dbReference type="Proteomes" id="UP000287996"/>
    </source>
</evidence>
<dbReference type="AlphaFoldDB" id="A0A432ZQA2"/>
<dbReference type="Gene3D" id="1.10.60.30">
    <property type="entry name" value="PSPTO4464-like domains"/>
    <property type="match status" value="2"/>
</dbReference>
<keyword evidence="2 5" id="KW-0690">Ribosome biogenesis</keyword>
<dbReference type="RefSeq" id="WP_126841963.1">
    <property type="nucleotide sequence ID" value="NZ_PIQH01000006.1"/>
</dbReference>
<comment type="subcellular location">
    <subcellularLocation>
        <location evidence="5">Cytoplasm</location>
    </subcellularLocation>
    <text evidence="5">Associates with late stage pre-50S ribosomal subunits.</text>
</comment>
<dbReference type="GO" id="GO:0019843">
    <property type="term" value="F:rRNA binding"/>
    <property type="evidence" value="ECO:0007669"/>
    <property type="project" value="UniProtKB-UniRule"/>
</dbReference>
<evidence type="ECO:0000256" key="4">
    <source>
        <dbReference type="ARBA" id="ARBA00022884"/>
    </source>
</evidence>
<reference evidence="7 8" key="1">
    <citation type="journal article" date="2011" name="Front. Microbiol.">
        <title>Genomic signatures of strain selection and enhancement in Bacillus atrophaeus var. globigii, a historical biowarfare simulant.</title>
        <authorList>
            <person name="Gibbons H.S."/>
            <person name="Broomall S.M."/>
            <person name="McNew L.A."/>
            <person name="Daligault H."/>
            <person name="Chapman C."/>
            <person name="Bruce D."/>
            <person name="Karavis M."/>
            <person name="Krepps M."/>
            <person name="McGregor P.A."/>
            <person name="Hong C."/>
            <person name="Park K.H."/>
            <person name="Akmal A."/>
            <person name="Feldman A."/>
            <person name="Lin J.S."/>
            <person name="Chang W.E."/>
            <person name="Higgs B.W."/>
            <person name="Demirev P."/>
            <person name="Lindquist J."/>
            <person name="Liem A."/>
            <person name="Fochler E."/>
            <person name="Read T.D."/>
            <person name="Tapia R."/>
            <person name="Johnson S."/>
            <person name="Bishop-Lilly K.A."/>
            <person name="Detter C."/>
            <person name="Han C."/>
            <person name="Sozhamannan S."/>
            <person name="Rosenzweig C.N."/>
            <person name="Skowronski E.W."/>
        </authorList>
    </citation>
    <scope>NUCLEOTIDE SEQUENCE [LARGE SCALE GENOMIC DNA]</scope>
    <source>
        <strain evidence="7 8">CC-PW-9</strain>
    </source>
</reference>
<evidence type="ECO:0000256" key="1">
    <source>
        <dbReference type="ARBA" id="ARBA00022490"/>
    </source>
</evidence>
<name>A0A432ZQA2_9GAMM</name>
<keyword evidence="4 5" id="KW-0694">RNA-binding</keyword>
<dbReference type="Proteomes" id="UP000287996">
    <property type="component" value="Unassembled WGS sequence"/>
</dbReference>
<organism evidence="7 8">
    <name type="scientific">Idiomarina tyrosinivorans</name>
    <dbReference type="NCBI Taxonomy" id="1445662"/>
    <lineage>
        <taxon>Bacteria</taxon>
        <taxon>Pseudomonadati</taxon>
        <taxon>Pseudomonadota</taxon>
        <taxon>Gammaproteobacteria</taxon>
        <taxon>Alteromonadales</taxon>
        <taxon>Idiomarinaceae</taxon>
        <taxon>Idiomarina</taxon>
    </lineage>
</organism>
<dbReference type="PANTHER" id="PTHR38101">
    <property type="entry name" value="UPF0307 PROTEIN YJGA"/>
    <property type="match status" value="1"/>
</dbReference>
<evidence type="ECO:0000313" key="7">
    <source>
        <dbReference type="EMBL" id="RUO80125.1"/>
    </source>
</evidence>
<protein>
    <recommendedName>
        <fullName evidence="5">Dual-action ribosomal maturation protein DarP</fullName>
    </recommendedName>
    <alternativeName>
        <fullName evidence="5">Large ribosomal subunit assembly factor DarP</fullName>
    </alternativeName>
</protein>
<dbReference type="InterPro" id="IPR023153">
    <property type="entry name" value="DarP_sf"/>
</dbReference>
<sequence length="174" mass="20113">MQHDSFDQDPQEPLSKSARKREQQALQNLGEQLVKLSDKELATIPMDEELAEAVALARRIANKHEALRRQLQFIGKLMRQRDINAIADAINALNAHHQQQTDSFHQLEQWRETLLTGSTEQLTAFLSEFPQADAHRIHELRHQAEQQKANKQPPMASRKLFVYLRELMQNSSSE</sequence>
<keyword evidence="1 5" id="KW-0963">Cytoplasm</keyword>
<dbReference type="HAMAP" id="MF_00765">
    <property type="entry name" value="DarP"/>
    <property type="match status" value="1"/>
</dbReference>
<dbReference type="CDD" id="cd16331">
    <property type="entry name" value="YjgA-like"/>
    <property type="match status" value="1"/>
</dbReference>
<dbReference type="PANTHER" id="PTHR38101:SF1">
    <property type="entry name" value="UPF0307 PROTEIN YJGA"/>
    <property type="match status" value="1"/>
</dbReference>
<feature type="region of interest" description="Disordered" evidence="6">
    <location>
        <begin position="1"/>
        <end position="23"/>
    </location>
</feature>
<keyword evidence="3 5" id="KW-0699">rRNA-binding</keyword>
<comment type="caution">
    <text evidence="7">The sequence shown here is derived from an EMBL/GenBank/DDBJ whole genome shotgun (WGS) entry which is preliminary data.</text>
</comment>
<evidence type="ECO:0000256" key="6">
    <source>
        <dbReference type="SAM" id="MobiDB-lite"/>
    </source>
</evidence>
<keyword evidence="8" id="KW-1185">Reference proteome</keyword>
<proteinExistence type="inferred from homology"/>
<gene>
    <name evidence="5" type="primary">darP</name>
    <name evidence="7" type="ORF">CWI84_07440</name>
</gene>
<accession>A0A432ZQA2</accession>
<dbReference type="OrthoDB" id="5293604at2"/>
<dbReference type="GO" id="GO:1902626">
    <property type="term" value="P:assembly of large subunit precursor of preribosome"/>
    <property type="evidence" value="ECO:0007669"/>
    <property type="project" value="UniProtKB-UniRule"/>
</dbReference>
<evidence type="ECO:0000256" key="2">
    <source>
        <dbReference type="ARBA" id="ARBA00022517"/>
    </source>
</evidence>
<dbReference type="Pfam" id="PF04751">
    <property type="entry name" value="DarP"/>
    <property type="match status" value="1"/>
</dbReference>
<dbReference type="GO" id="GO:0005829">
    <property type="term" value="C:cytosol"/>
    <property type="evidence" value="ECO:0007669"/>
    <property type="project" value="TreeGrafter"/>
</dbReference>
<evidence type="ECO:0000256" key="5">
    <source>
        <dbReference type="HAMAP-Rule" id="MF_00765"/>
    </source>
</evidence>
<dbReference type="NCBIfam" id="NF003593">
    <property type="entry name" value="PRK05255.1-1"/>
    <property type="match status" value="1"/>
</dbReference>
<dbReference type="EMBL" id="PIQH01000006">
    <property type="protein sequence ID" value="RUO80125.1"/>
    <property type="molecule type" value="Genomic_DNA"/>
</dbReference>
<evidence type="ECO:0000256" key="3">
    <source>
        <dbReference type="ARBA" id="ARBA00022730"/>
    </source>
</evidence>
<comment type="similarity">
    <text evidence="5">Belongs to the DarP family.</text>
</comment>
<comment type="function">
    <text evidence="5">Member of a network of 50S ribosomal subunit biogenesis factors which assembles along the 30S-50S interface, preventing incorrect 23S rRNA structures from forming. Promotes peptidyl transferase center (PTC) maturation.</text>
</comment>
<dbReference type="GO" id="GO:0043022">
    <property type="term" value="F:ribosome binding"/>
    <property type="evidence" value="ECO:0007669"/>
    <property type="project" value="UniProtKB-UniRule"/>
</dbReference>